<feature type="transmembrane region" description="Helical" evidence="8">
    <location>
        <begin position="347"/>
        <end position="376"/>
    </location>
</feature>
<dbReference type="InterPro" id="IPR011066">
    <property type="entry name" value="MscS_channel_C_sf"/>
</dbReference>
<feature type="signal peptide" evidence="9">
    <location>
        <begin position="1"/>
        <end position="20"/>
    </location>
</feature>
<dbReference type="SUPFAM" id="SSF82689">
    <property type="entry name" value="Mechanosensitive channel protein MscS (YggB), C-terminal domain"/>
    <property type="match status" value="1"/>
</dbReference>
<evidence type="ECO:0008006" key="15">
    <source>
        <dbReference type="Google" id="ProtNLM"/>
    </source>
</evidence>
<keyword evidence="7" id="KW-0175">Coiled coil</keyword>
<feature type="transmembrane region" description="Helical" evidence="8">
    <location>
        <begin position="397"/>
        <end position="415"/>
    </location>
</feature>
<dbReference type="PANTHER" id="PTHR43634:SF2">
    <property type="entry name" value="LOW CONDUCTANCE MECHANOSENSITIVE CHANNEL YNAI"/>
    <property type="match status" value="1"/>
</dbReference>
<dbReference type="GO" id="GO:0008381">
    <property type="term" value="F:mechanosensitive monoatomic ion channel activity"/>
    <property type="evidence" value="ECO:0007669"/>
    <property type="project" value="UniProtKB-ARBA"/>
</dbReference>
<evidence type="ECO:0000256" key="4">
    <source>
        <dbReference type="ARBA" id="ARBA00022692"/>
    </source>
</evidence>
<dbReference type="InterPro" id="IPR049142">
    <property type="entry name" value="MS_channel_1st"/>
</dbReference>
<dbReference type="Pfam" id="PF21082">
    <property type="entry name" value="MS_channel_3rd"/>
    <property type="match status" value="1"/>
</dbReference>
<evidence type="ECO:0000259" key="10">
    <source>
        <dbReference type="Pfam" id="PF00924"/>
    </source>
</evidence>
<gene>
    <name evidence="13" type="ORF">CQ405_00640</name>
</gene>
<dbReference type="GO" id="GO:0005886">
    <property type="term" value="C:plasma membrane"/>
    <property type="evidence" value="ECO:0007669"/>
    <property type="project" value="UniProtKB-SubCell"/>
</dbReference>
<dbReference type="InterPro" id="IPR010920">
    <property type="entry name" value="LSM_dom_sf"/>
</dbReference>
<feature type="domain" description="Mechanosensitive ion channel MscS" evidence="10">
    <location>
        <begin position="511"/>
        <end position="578"/>
    </location>
</feature>
<dbReference type="AlphaFoldDB" id="A0A2P8R3L8"/>
<evidence type="ECO:0000259" key="11">
    <source>
        <dbReference type="Pfam" id="PF21082"/>
    </source>
</evidence>
<keyword evidence="6 8" id="KW-0472">Membrane</keyword>
<evidence type="ECO:0000259" key="12">
    <source>
        <dbReference type="Pfam" id="PF21088"/>
    </source>
</evidence>
<keyword evidence="9" id="KW-0732">Signal</keyword>
<name>A0A2P8R3L8_9BACT</name>
<keyword evidence="14" id="KW-1185">Reference proteome</keyword>
<keyword evidence="5 8" id="KW-1133">Transmembrane helix</keyword>
<sequence>MKKYITKFLLIISIITFANAEDNVSKKVDLNKTSKEVVLDSNATNLDSNETKVDENKTKSILSLDNIIKSKEEKTVADENKSAKKEEILEILSKDTDINISDTNNELVSVILKKVTEDKPSGTVNGKTLSQVVEEIKIVNLKLKALKSTVDSNSSKDITENNSLKKEKETLLESIPTAVSQQTLDKDNLLEYLKHRKELRKTLDRLKNRTGTFEYAQANLQNINVEITNIFYTTMLILEKKFNDGERESNIKKLLEDALIEIQLKKISNLKEDIEKFNNKQKDALEEDYKVLVNNQEVYEDIISFLIKNTNLISGNKLFTSLNLRDIINYINDVSPFKSSAINLGKIIPITLIMILLFSVRRFLANIIVFIVSIFYKNEENHEEIKSHVVGAIKRPLGVLLIAFGIDICSSIFYYPSPVPLNFVKTIGIIYVVLYAWLILSIIDGYGAIIIGKIAKKSERKEVLNLLVKIIYIIIILIAILLILSKLGVDVSAIVASLGIGGLAVAFATKDIIANFFASILLLFDNSLSQGDWVVVGDVEGTVVETGLRKTTIRTFDNALVSVPNSKIIDSSIKNWNRRRIGRRIRMTLTVEYSATPRQLKKCIDDIREMLLNHPGIANPSGLGRKKDQRLAYRQNMVSIDDLAGYKNTLFVVLDEFSSSSIDIMIYCFTKSIVWGEYLDVKQDVMLKIMDIMKDNNVGFAFPSRKLYVEKKDSEEEAIKDLVE</sequence>
<feature type="transmembrane region" description="Helical" evidence="8">
    <location>
        <begin position="491"/>
        <end position="509"/>
    </location>
</feature>
<dbReference type="InterPro" id="IPR049278">
    <property type="entry name" value="MS_channel_C"/>
</dbReference>
<dbReference type="Gene3D" id="2.30.30.60">
    <property type="match status" value="1"/>
</dbReference>
<dbReference type="SUPFAM" id="SSF82861">
    <property type="entry name" value="Mechanosensitive channel protein MscS (YggB), transmembrane region"/>
    <property type="match status" value="1"/>
</dbReference>
<evidence type="ECO:0000256" key="7">
    <source>
        <dbReference type="SAM" id="Coils"/>
    </source>
</evidence>
<dbReference type="InterPro" id="IPR006685">
    <property type="entry name" value="MscS_channel_2nd"/>
</dbReference>
<evidence type="ECO:0000256" key="8">
    <source>
        <dbReference type="SAM" id="Phobius"/>
    </source>
</evidence>
<dbReference type="InterPro" id="IPR045042">
    <property type="entry name" value="YnaI-like"/>
</dbReference>
<dbReference type="Gene3D" id="1.10.287.1260">
    <property type="match status" value="1"/>
</dbReference>
<evidence type="ECO:0000256" key="9">
    <source>
        <dbReference type="SAM" id="SignalP"/>
    </source>
</evidence>
<proteinExistence type="inferred from homology"/>
<dbReference type="RefSeq" id="WP_106869532.1">
    <property type="nucleotide sequence ID" value="NZ_CP053841.1"/>
</dbReference>
<dbReference type="Proteomes" id="UP000240535">
    <property type="component" value="Unassembled WGS sequence"/>
</dbReference>
<dbReference type="EMBL" id="PDHH01000001">
    <property type="protein sequence ID" value="PSM53092.1"/>
    <property type="molecule type" value="Genomic_DNA"/>
</dbReference>
<comment type="subcellular location">
    <subcellularLocation>
        <location evidence="1">Cell membrane</location>
        <topology evidence="1">Multi-pass membrane protein</topology>
    </subcellularLocation>
</comment>
<feature type="domain" description="Mechanosensitive ion channel MscS C-terminal" evidence="11">
    <location>
        <begin position="586"/>
        <end position="699"/>
    </location>
</feature>
<evidence type="ECO:0000256" key="1">
    <source>
        <dbReference type="ARBA" id="ARBA00004651"/>
    </source>
</evidence>
<evidence type="ECO:0000313" key="14">
    <source>
        <dbReference type="Proteomes" id="UP000240535"/>
    </source>
</evidence>
<feature type="transmembrane region" description="Helical" evidence="8">
    <location>
        <begin position="463"/>
        <end position="485"/>
    </location>
</feature>
<feature type="domain" description="Mechanosensitive ion channel transmembrane helices 2/3" evidence="12">
    <location>
        <begin position="469"/>
        <end position="508"/>
    </location>
</feature>
<feature type="coiled-coil region" evidence="7">
    <location>
        <begin position="260"/>
        <end position="287"/>
    </location>
</feature>
<evidence type="ECO:0000313" key="13">
    <source>
        <dbReference type="EMBL" id="PSM53092.1"/>
    </source>
</evidence>
<protein>
    <recommendedName>
        <fullName evidence="15">Mechanosensitive ion channel protein</fullName>
    </recommendedName>
</protein>
<dbReference type="InterPro" id="IPR011014">
    <property type="entry name" value="MscS_channel_TM-2"/>
</dbReference>
<dbReference type="InterPro" id="IPR023408">
    <property type="entry name" value="MscS_beta-dom_sf"/>
</dbReference>
<evidence type="ECO:0000256" key="2">
    <source>
        <dbReference type="ARBA" id="ARBA00008017"/>
    </source>
</evidence>
<feature type="chain" id="PRO_5015134533" description="Mechanosensitive ion channel protein" evidence="9">
    <location>
        <begin position="21"/>
        <end position="724"/>
    </location>
</feature>
<comment type="caution">
    <text evidence="13">The sequence shown here is derived from an EMBL/GenBank/DDBJ whole genome shotgun (WGS) entry which is preliminary data.</text>
</comment>
<organism evidence="13 14">
    <name type="scientific">Campylobacter blaseri</name>
    <dbReference type="NCBI Taxonomy" id="2042961"/>
    <lineage>
        <taxon>Bacteria</taxon>
        <taxon>Pseudomonadati</taxon>
        <taxon>Campylobacterota</taxon>
        <taxon>Epsilonproteobacteria</taxon>
        <taxon>Campylobacterales</taxon>
        <taxon>Campylobacteraceae</taxon>
        <taxon>Campylobacter</taxon>
    </lineage>
</organism>
<dbReference type="SUPFAM" id="SSF50182">
    <property type="entry name" value="Sm-like ribonucleoproteins"/>
    <property type="match status" value="1"/>
</dbReference>
<evidence type="ECO:0000256" key="3">
    <source>
        <dbReference type="ARBA" id="ARBA00022475"/>
    </source>
</evidence>
<dbReference type="PANTHER" id="PTHR43634">
    <property type="entry name" value="OW CONDUCTANCE MECHANOSENSITIVE CHANNEL"/>
    <property type="match status" value="1"/>
</dbReference>
<dbReference type="OrthoDB" id="9775207at2"/>
<dbReference type="Pfam" id="PF00924">
    <property type="entry name" value="MS_channel_2nd"/>
    <property type="match status" value="1"/>
</dbReference>
<accession>A0A2P8R3L8</accession>
<comment type="similarity">
    <text evidence="2">Belongs to the MscS (TC 1.A.23) family.</text>
</comment>
<reference evidence="14" key="1">
    <citation type="submission" date="2017-10" db="EMBL/GenBank/DDBJ databases">
        <title>Campylobacter species from seals.</title>
        <authorList>
            <person name="Gilbert M.J."/>
            <person name="Zomer A.L."/>
            <person name="Timmerman A.J."/>
            <person name="Duim B."/>
            <person name="Wagenaar J.A."/>
        </authorList>
    </citation>
    <scope>NUCLEOTIDE SEQUENCE [LARGE SCALE GENOMIC DNA]</scope>
    <source>
        <strain evidence="14">17S00004-5</strain>
    </source>
</reference>
<evidence type="ECO:0000256" key="6">
    <source>
        <dbReference type="ARBA" id="ARBA00023136"/>
    </source>
</evidence>
<keyword evidence="3" id="KW-1003">Cell membrane</keyword>
<evidence type="ECO:0000256" key="5">
    <source>
        <dbReference type="ARBA" id="ARBA00022989"/>
    </source>
</evidence>
<dbReference type="Pfam" id="PF21088">
    <property type="entry name" value="MS_channel_1st"/>
    <property type="match status" value="1"/>
</dbReference>
<feature type="transmembrane region" description="Helical" evidence="8">
    <location>
        <begin position="427"/>
        <end position="451"/>
    </location>
</feature>
<dbReference type="Gene3D" id="3.30.70.100">
    <property type="match status" value="1"/>
</dbReference>
<keyword evidence="4 8" id="KW-0812">Transmembrane</keyword>